<dbReference type="Gene3D" id="3.40.630.10">
    <property type="entry name" value="Zn peptidases"/>
    <property type="match status" value="1"/>
</dbReference>
<dbReference type="SUPFAM" id="SSF53187">
    <property type="entry name" value="Zn-dependent exopeptidases"/>
    <property type="match status" value="1"/>
</dbReference>
<keyword evidence="3" id="KW-1185">Reference proteome</keyword>
<evidence type="ECO:0000259" key="1">
    <source>
        <dbReference type="Pfam" id="PF04389"/>
    </source>
</evidence>
<dbReference type="InterPro" id="IPR045175">
    <property type="entry name" value="M28_fam"/>
</dbReference>
<gene>
    <name evidence="2" type="ORF">VB738_12695</name>
</gene>
<dbReference type="PANTHER" id="PTHR12147">
    <property type="entry name" value="METALLOPEPTIDASE M28 FAMILY MEMBER"/>
    <property type="match status" value="1"/>
</dbReference>
<dbReference type="Pfam" id="PF04389">
    <property type="entry name" value="Peptidase_M28"/>
    <property type="match status" value="1"/>
</dbReference>
<protein>
    <submittedName>
        <fullName evidence="2">M28 family peptidase</fullName>
    </submittedName>
</protein>
<dbReference type="Proteomes" id="UP001304461">
    <property type="component" value="Unassembled WGS sequence"/>
</dbReference>
<dbReference type="InterPro" id="IPR007484">
    <property type="entry name" value="Peptidase_M28"/>
</dbReference>
<feature type="domain" description="Peptidase M28" evidence="1">
    <location>
        <begin position="62"/>
        <end position="272"/>
    </location>
</feature>
<evidence type="ECO:0000313" key="3">
    <source>
        <dbReference type="Proteomes" id="UP001304461"/>
    </source>
</evidence>
<organism evidence="2 3">
    <name type="scientific">Cyanobium gracile UHCC 0139</name>
    <dbReference type="NCBI Taxonomy" id="3110308"/>
    <lineage>
        <taxon>Bacteria</taxon>
        <taxon>Bacillati</taxon>
        <taxon>Cyanobacteriota</taxon>
        <taxon>Cyanophyceae</taxon>
        <taxon>Synechococcales</taxon>
        <taxon>Prochlorococcaceae</taxon>
        <taxon>Cyanobium</taxon>
    </lineage>
</organism>
<sequence length="279" mass="30693">MSTSISTHSQLQKHLEAVAKPRHLHWNRFGLLSVRNYVAGALGSLGSVEEHSFNEGQGKGINLILRLAGQQPDLPPLLVGAHYDGPLNSIGADDNASGISALLVLAERWAENPPRRPVWIVAFDQEEWGMLGSTALARELRQADQEIRLMVSLEMLAYTAEKQNYPHPAMRAIYGDKGDFIAVVGNTGTEPMLSGLASQMGQHVKTKVLPVPNAGRDIPDVRLSDHSPFWDAGYDAVMVTDTSFMRNPHYHRMTDTIDTLDLPFLEAVTEGIYLSLSMV</sequence>
<comment type="caution">
    <text evidence="2">The sequence shown here is derived from an EMBL/GenBank/DDBJ whole genome shotgun (WGS) entry which is preliminary data.</text>
</comment>
<dbReference type="EMBL" id="JAYGHX010000008">
    <property type="protein sequence ID" value="MEA5392117.1"/>
    <property type="molecule type" value="Genomic_DNA"/>
</dbReference>
<dbReference type="PANTHER" id="PTHR12147:SF26">
    <property type="entry name" value="PEPTIDASE M28 DOMAIN-CONTAINING PROTEIN"/>
    <property type="match status" value="1"/>
</dbReference>
<evidence type="ECO:0000313" key="2">
    <source>
        <dbReference type="EMBL" id="MEA5392117.1"/>
    </source>
</evidence>
<dbReference type="RefSeq" id="WP_323306084.1">
    <property type="nucleotide sequence ID" value="NZ_JAYGHX010000008.1"/>
</dbReference>
<proteinExistence type="predicted"/>
<reference evidence="2 3" key="1">
    <citation type="submission" date="2023-12" db="EMBL/GenBank/DDBJ databases">
        <title>Baltic Sea Cyanobacteria.</title>
        <authorList>
            <person name="Delbaje E."/>
            <person name="Fewer D.P."/>
            <person name="Shishido T.K."/>
        </authorList>
    </citation>
    <scope>NUCLEOTIDE SEQUENCE [LARGE SCALE GENOMIC DNA]</scope>
    <source>
        <strain evidence="2 3">UHCC 0139</strain>
    </source>
</reference>
<name>A0ABU5RWI1_9CYAN</name>
<accession>A0ABU5RWI1</accession>